<dbReference type="CDD" id="cd02859">
    <property type="entry name" value="E_set_AMPKbeta_like_N"/>
    <property type="match status" value="1"/>
</dbReference>
<feature type="region of interest" description="Disordered" evidence="1">
    <location>
        <begin position="761"/>
        <end position="792"/>
    </location>
</feature>
<feature type="region of interest" description="Disordered" evidence="1">
    <location>
        <begin position="934"/>
        <end position="985"/>
    </location>
</feature>
<dbReference type="Gene3D" id="2.60.40.10">
    <property type="entry name" value="Immunoglobulins"/>
    <property type="match status" value="1"/>
</dbReference>
<organism evidence="3 4">
    <name type="scientific">Linnemannia elongata AG-77</name>
    <dbReference type="NCBI Taxonomy" id="1314771"/>
    <lineage>
        <taxon>Eukaryota</taxon>
        <taxon>Fungi</taxon>
        <taxon>Fungi incertae sedis</taxon>
        <taxon>Mucoromycota</taxon>
        <taxon>Mortierellomycotina</taxon>
        <taxon>Mortierellomycetes</taxon>
        <taxon>Mortierellales</taxon>
        <taxon>Mortierellaceae</taxon>
        <taxon>Linnemannia</taxon>
    </lineage>
</organism>
<keyword evidence="2" id="KW-0472">Membrane</keyword>
<evidence type="ECO:0000313" key="4">
    <source>
        <dbReference type="Proteomes" id="UP000078512"/>
    </source>
</evidence>
<feature type="compositionally biased region" description="Low complexity" evidence="1">
    <location>
        <begin position="386"/>
        <end position="395"/>
    </location>
</feature>
<feature type="region of interest" description="Disordered" evidence="1">
    <location>
        <begin position="481"/>
        <end position="512"/>
    </location>
</feature>
<gene>
    <name evidence="3" type="ORF">K457DRAFT_28772</name>
</gene>
<accession>A0A197K7S6</accession>
<evidence type="ECO:0000256" key="1">
    <source>
        <dbReference type="SAM" id="MobiDB-lite"/>
    </source>
</evidence>
<feature type="compositionally biased region" description="Basic and acidic residues" evidence="1">
    <location>
        <begin position="971"/>
        <end position="985"/>
    </location>
</feature>
<dbReference type="SUPFAM" id="SSF81296">
    <property type="entry name" value="E set domains"/>
    <property type="match status" value="1"/>
</dbReference>
<proteinExistence type="predicted"/>
<feature type="region of interest" description="Disordered" evidence="1">
    <location>
        <begin position="350"/>
        <end position="395"/>
    </location>
</feature>
<feature type="compositionally biased region" description="Low complexity" evidence="1">
    <location>
        <begin position="44"/>
        <end position="55"/>
    </location>
</feature>
<feature type="compositionally biased region" description="Low complexity" evidence="1">
    <location>
        <begin position="934"/>
        <end position="970"/>
    </location>
</feature>
<name>A0A197K7S6_9FUNG</name>
<evidence type="ECO:0008006" key="5">
    <source>
        <dbReference type="Google" id="ProtNLM"/>
    </source>
</evidence>
<feature type="compositionally biased region" description="Acidic residues" evidence="1">
    <location>
        <begin position="499"/>
        <end position="509"/>
    </location>
</feature>
<keyword evidence="4" id="KW-1185">Reference proteome</keyword>
<sequence>MAFRKPAPSYDPRPGKDSSIESKDVTSNSLAFLTHSMPSRHRSGSTASTRSSRTTNGEQQQQKPTSTNTTTTNNTPLNPTLANNSSNSNNTLLSPLLPRNSSDNNSTHSKQSHHHIRLPSFLRRRKHSSASATTESPSSSTAQLSLQQHTIVMVPTHDIHIKWPHPVPSGNAFIAGTWSVPGHGPWEKLPMTRIEGTDSFEIHLDVQEIEDISDYLDEDGYLHHELLDHHHPHDHSHQGSPPLTPTSTTSSTTTHVSRRKRISRFFGRARSSSSASTTSSTNNKDLHIDLPHHHQSKDGTYLPLAREYRYQFKFVIDDEWKCDHDRAQVQDSHGHWNHELSVELVEQLPAGSVGGRSRSSSLQSQHGPQVSEQAPINKPLPIPHPTIITTSTSDSTTLTKTTTSIIVSPAEEDEKDLAREVTENVDVESAPVPASSSTTISAAAPATAAVAAAIPNSTTTRGGNSVNSKDTYEAVLIFDETDDLSDGEGGHSKRQQVVESDDEDEEFEDNNINNNIAIVSTIDNNSINNENATEEKEIVLLGEGEDAVKAEVTPQQDDHASLSPADQQQQDNCPSAESSPVVIKVSAANAADDATANPVSSSIEAAEVSSDKVIEIEVTQQVMGKNKEGEQDASTVAIEDVFVNSSSVAKPLPQLDEPSIIIPAESSFSAVEEESHTAAAVKEVAAPVPNVEAKVVEPEVVEKALEVEEPAPSPIVSSPAPTSVAIPASPDFSFESIATQSHLLSPDVEPEAFVLQAAVNLDEEDTDKDDDVSEVEELDPDVKPTTSATPTAAPTKAVLEVVTDPSAIAVATAAAAAAASATSTANDYSQVPSPPLTPSNLTSSKRDLLTGQIISVELTETEGEKQLQQQSEETFERSVYMTPRAETTITKHTTLEETTTTTTIKESSTVVVAVEDENATIDILDDKDLPASLMSNSSSSSSLLTLSGGQSGSRRSSNSSTSTKASSSSSPHREMVEHDKSKKSGPEQYPSLLWSFCKTTVVVSAAVVVLGLGLGRRRD</sequence>
<dbReference type="Proteomes" id="UP000078512">
    <property type="component" value="Unassembled WGS sequence"/>
</dbReference>
<feature type="compositionally biased region" description="Low complexity" evidence="1">
    <location>
        <begin position="129"/>
        <end position="142"/>
    </location>
</feature>
<evidence type="ECO:0000313" key="3">
    <source>
        <dbReference type="EMBL" id="OAQ33545.1"/>
    </source>
</evidence>
<feature type="compositionally biased region" description="Low complexity" evidence="1">
    <location>
        <begin position="268"/>
        <end position="281"/>
    </location>
</feature>
<feature type="region of interest" description="Disordered" evidence="1">
    <location>
        <begin position="550"/>
        <end position="580"/>
    </location>
</feature>
<feature type="compositionally biased region" description="Basic and acidic residues" evidence="1">
    <location>
        <begin position="13"/>
        <end position="24"/>
    </location>
</feature>
<dbReference type="AlphaFoldDB" id="A0A197K7S6"/>
<keyword evidence="2" id="KW-1133">Transmembrane helix</keyword>
<dbReference type="OrthoDB" id="531008at2759"/>
<feature type="region of interest" description="Disordered" evidence="1">
    <location>
        <begin position="229"/>
        <end position="298"/>
    </location>
</feature>
<dbReference type="EMBL" id="KV442020">
    <property type="protein sequence ID" value="OAQ33545.1"/>
    <property type="molecule type" value="Genomic_DNA"/>
</dbReference>
<feature type="compositionally biased region" description="Basic residues" evidence="1">
    <location>
        <begin position="110"/>
        <end position="128"/>
    </location>
</feature>
<feature type="region of interest" description="Disordered" evidence="1">
    <location>
        <begin position="824"/>
        <end position="844"/>
    </location>
</feature>
<evidence type="ECO:0000256" key="2">
    <source>
        <dbReference type="SAM" id="Phobius"/>
    </source>
</evidence>
<feature type="region of interest" description="Disordered" evidence="1">
    <location>
        <begin position="1"/>
        <end position="144"/>
    </location>
</feature>
<keyword evidence="2" id="KW-0812">Transmembrane</keyword>
<dbReference type="InterPro" id="IPR013783">
    <property type="entry name" value="Ig-like_fold"/>
</dbReference>
<feature type="compositionally biased region" description="Low complexity" evidence="1">
    <location>
        <begin position="245"/>
        <end position="254"/>
    </location>
</feature>
<feature type="transmembrane region" description="Helical" evidence="2">
    <location>
        <begin position="992"/>
        <end position="1014"/>
    </location>
</feature>
<reference evidence="3 4" key="1">
    <citation type="submission" date="2016-05" db="EMBL/GenBank/DDBJ databases">
        <title>Genome sequencing reveals origins of a unique bacterial endosymbiosis in the earliest lineages of terrestrial Fungi.</title>
        <authorList>
            <consortium name="DOE Joint Genome Institute"/>
            <person name="Uehling J."/>
            <person name="Gryganskyi A."/>
            <person name="Hameed K."/>
            <person name="Tschaplinski T."/>
            <person name="Misztal P."/>
            <person name="Wu S."/>
            <person name="Desiro A."/>
            <person name="Vande Pol N."/>
            <person name="Du Z.-Y."/>
            <person name="Zienkiewicz A."/>
            <person name="Zienkiewicz K."/>
            <person name="Morin E."/>
            <person name="Tisserant E."/>
            <person name="Splivallo R."/>
            <person name="Hainaut M."/>
            <person name="Henrissat B."/>
            <person name="Ohm R."/>
            <person name="Kuo A."/>
            <person name="Yan J."/>
            <person name="Lipzen A."/>
            <person name="Nolan M."/>
            <person name="Labutti K."/>
            <person name="Barry K."/>
            <person name="Goldstein A."/>
            <person name="Labbe J."/>
            <person name="Schadt C."/>
            <person name="Tuskan G."/>
            <person name="Grigoriev I."/>
            <person name="Martin F."/>
            <person name="Vilgalys R."/>
            <person name="Bonito G."/>
        </authorList>
    </citation>
    <scope>NUCLEOTIDE SEQUENCE [LARGE SCALE GENOMIC DNA]</scope>
    <source>
        <strain evidence="3 4">AG-77</strain>
    </source>
</reference>
<feature type="compositionally biased region" description="Low complexity" evidence="1">
    <location>
        <begin position="65"/>
        <end position="106"/>
    </location>
</feature>
<protein>
    <recommendedName>
        <fullName evidence="5">AMP-activated protein kinase glycogen-binding domain-containing protein</fullName>
    </recommendedName>
</protein>
<feature type="compositionally biased region" description="Low complexity" evidence="1">
    <location>
        <begin position="355"/>
        <end position="367"/>
    </location>
</feature>
<feature type="compositionally biased region" description="Polar residues" evidence="1">
    <location>
        <begin position="564"/>
        <end position="578"/>
    </location>
</feature>
<dbReference type="InterPro" id="IPR014756">
    <property type="entry name" value="Ig_E-set"/>
</dbReference>
<feature type="compositionally biased region" description="Acidic residues" evidence="1">
    <location>
        <begin position="761"/>
        <end position="779"/>
    </location>
</feature>